<accession>A0ABY4CLZ4</accession>
<feature type="transmembrane region" description="Helical" evidence="1">
    <location>
        <begin position="353"/>
        <end position="382"/>
    </location>
</feature>
<dbReference type="PANTHER" id="PTHR30354:SF7">
    <property type="entry name" value="BLL7963 PROTEIN"/>
    <property type="match status" value="1"/>
</dbReference>
<feature type="transmembrane region" description="Helical" evidence="1">
    <location>
        <begin position="97"/>
        <end position="127"/>
    </location>
</feature>
<dbReference type="EMBL" id="CP089291">
    <property type="protein sequence ID" value="UOF91359.1"/>
    <property type="molecule type" value="Genomic_DNA"/>
</dbReference>
<dbReference type="PANTHER" id="PTHR30354">
    <property type="entry name" value="GNT FAMILY GLUCONATE TRANSPORTER"/>
    <property type="match status" value="1"/>
</dbReference>
<feature type="transmembrane region" description="Helical" evidence="1">
    <location>
        <begin position="176"/>
        <end position="197"/>
    </location>
</feature>
<evidence type="ECO:0000313" key="3">
    <source>
        <dbReference type="Proteomes" id="UP000830167"/>
    </source>
</evidence>
<evidence type="ECO:0000313" key="2">
    <source>
        <dbReference type="EMBL" id="UOF91359.1"/>
    </source>
</evidence>
<reference evidence="2" key="1">
    <citation type="submission" date="2021-12" db="EMBL/GenBank/DDBJ databases">
        <title>Alicyclobacillaceae gen. nov., sp. nov., isolated from chalcocite enrichment system.</title>
        <authorList>
            <person name="Jiang Z."/>
        </authorList>
    </citation>
    <scope>NUCLEOTIDE SEQUENCE</scope>
    <source>
        <strain evidence="2">MYW30-H2</strain>
    </source>
</reference>
<dbReference type="InterPro" id="IPR003474">
    <property type="entry name" value="Glcn_transporter"/>
</dbReference>
<gene>
    <name evidence="2" type="ORF">LSG31_03635</name>
</gene>
<feature type="transmembrane region" description="Helical" evidence="1">
    <location>
        <begin position="12"/>
        <end position="37"/>
    </location>
</feature>
<feature type="transmembrane region" description="Helical" evidence="1">
    <location>
        <begin position="139"/>
        <end position="156"/>
    </location>
</feature>
<organism evidence="2 3">
    <name type="scientific">Fodinisporobacter ferrooxydans</name>
    <dbReference type="NCBI Taxonomy" id="2901836"/>
    <lineage>
        <taxon>Bacteria</taxon>
        <taxon>Bacillati</taxon>
        <taxon>Bacillota</taxon>
        <taxon>Bacilli</taxon>
        <taxon>Bacillales</taxon>
        <taxon>Alicyclobacillaceae</taxon>
        <taxon>Fodinisporobacter</taxon>
    </lineage>
</organism>
<feature type="transmembrane region" description="Helical" evidence="1">
    <location>
        <begin position="281"/>
        <end position="298"/>
    </location>
</feature>
<evidence type="ECO:0000256" key="1">
    <source>
        <dbReference type="SAM" id="Phobius"/>
    </source>
</evidence>
<keyword evidence="3" id="KW-1185">Reference proteome</keyword>
<protein>
    <submittedName>
        <fullName evidence="2">GntP family permease</fullName>
    </submittedName>
</protein>
<feature type="transmembrane region" description="Helical" evidence="1">
    <location>
        <begin position="434"/>
        <end position="455"/>
    </location>
</feature>
<dbReference type="Proteomes" id="UP000830167">
    <property type="component" value="Chromosome"/>
</dbReference>
<keyword evidence="1" id="KW-0472">Membrane</keyword>
<feature type="transmembrane region" description="Helical" evidence="1">
    <location>
        <begin position="255"/>
        <end position="275"/>
    </location>
</feature>
<dbReference type="Pfam" id="PF02447">
    <property type="entry name" value="GntP_permease"/>
    <property type="match status" value="1"/>
</dbReference>
<keyword evidence="1" id="KW-0812">Transmembrane</keyword>
<sequence>MQILLLVIGLGLLVWMTMRGINIIIAAIISTSFVALVSGENLAKALTDTYMKGFTGFFASWFILFLLGAIFGKVMEDTGAADGIATWIMKVLGPKGAVMATVLACAILTYGGVSLFIVGFSVYPLAVSLFRGANLPRRFIPAALVFGSISFTMTMPGSPEIQNLIPTKYFHTTPWAGSWIGILIALAIFAVGSLYLLRAINKAVAAGEHFEDRVTDAHMIEAAQLEMAAASATVTAAAGPSAPYGNVAEKRLPNVLVAIIPLIVVVVVLAVLSQHMDSTSAAMYSMSAGIISAWILMFNHVKRFWKALADGAQEAIVATSNTCAVVGFGSVAATTEGFKQVVTAVTHIPGPPLLGLGLAITLICGLTGSASGGLGIALPILAPIYTKMGLDPGAMHRISALASGGLDALPHNGYIVTTIRAICGETHKKAYGPVAMVSLVITTVAMFAAIALFSIF</sequence>
<name>A0ABY4CLZ4_9BACL</name>
<proteinExistence type="predicted"/>
<keyword evidence="1" id="KW-1133">Transmembrane helix</keyword>
<dbReference type="RefSeq" id="WP_347438050.1">
    <property type="nucleotide sequence ID" value="NZ_CP089291.1"/>
</dbReference>
<feature type="transmembrane region" description="Helical" evidence="1">
    <location>
        <begin position="49"/>
        <end position="71"/>
    </location>
</feature>